<dbReference type="InterPro" id="IPR010067">
    <property type="entry name" value="ABC_SsuA_sub-bd"/>
</dbReference>
<dbReference type="FunFam" id="3.40.190.10:FF:000050">
    <property type="entry name" value="Sulfonate ABC transporter substrate-binding protein"/>
    <property type="match status" value="1"/>
</dbReference>
<dbReference type="EMBL" id="MYFO01000009">
    <property type="protein sequence ID" value="TFE88574.1"/>
    <property type="molecule type" value="Genomic_DNA"/>
</dbReference>
<dbReference type="GO" id="GO:0016020">
    <property type="term" value="C:membrane"/>
    <property type="evidence" value="ECO:0007669"/>
    <property type="project" value="InterPro"/>
</dbReference>
<dbReference type="PROSITE" id="PS51257">
    <property type="entry name" value="PROKAR_LIPOPROTEIN"/>
    <property type="match status" value="1"/>
</dbReference>
<dbReference type="RefSeq" id="WP_134751929.1">
    <property type="nucleotide sequence ID" value="NZ_MYFO02000002.1"/>
</dbReference>
<evidence type="ECO:0000256" key="5">
    <source>
        <dbReference type="ARBA" id="ARBA00055538"/>
    </source>
</evidence>
<evidence type="ECO:0000256" key="3">
    <source>
        <dbReference type="ARBA" id="ARBA00022448"/>
    </source>
</evidence>
<dbReference type="AlphaFoldDB" id="A0A4Y8Q4V7"/>
<organism evidence="8 9">
    <name type="scientific">Paenibacillus athensensis</name>
    <dbReference type="NCBI Taxonomy" id="1967502"/>
    <lineage>
        <taxon>Bacteria</taxon>
        <taxon>Bacillati</taxon>
        <taxon>Bacillota</taxon>
        <taxon>Bacilli</taxon>
        <taxon>Bacillales</taxon>
        <taxon>Paenibacillaceae</taxon>
        <taxon>Paenibacillus</taxon>
    </lineage>
</organism>
<dbReference type="GO" id="GO:0042597">
    <property type="term" value="C:periplasmic space"/>
    <property type="evidence" value="ECO:0007669"/>
    <property type="project" value="UniProtKB-SubCell"/>
</dbReference>
<keyword evidence="9" id="KW-1185">Reference proteome</keyword>
<dbReference type="SMART" id="SM00062">
    <property type="entry name" value="PBPb"/>
    <property type="match status" value="1"/>
</dbReference>
<dbReference type="Gene3D" id="3.40.190.10">
    <property type="entry name" value="Periplasmic binding protein-like II"/>
    <property type="match status" value="2"/>
</dbReference>
<dbReference type="InterPro" id="IPR001638">
    <property type="entry name" value="Solute-binding_3/MltF_N"/>
</dbReference>
<reference evidence="8 9" key="1">
    <citation type="submission" date="2017-03" db="EMBL/GenBank/DDBJ databases">
        <title>Isolation of Levoglucosan Utilizing Bacteria.</title>
        <authorList>
            <person name="Arya A.S."/>
        </authorList>
    </citation>
    <scope>NUCLEOTIDE SEQUENCE [LARGE SCALE GENOMIC DNA]</scope>
    <source>
        <strain evidence="8 9">MEC069</strain>
    </source>
</reference>
<evidence type="ECO:0000259" key="7">
    <source>
        <dbReference type="SMART" id="SM00062"/>
    </source>
</evidence>
<dbReference type="GO" id="GO:0042626">
    <property type="term" value="F:ATPase-coupled transmembrane transporter activity"/>
    <property type="evidence" value="ECO:0007669"/>
    <property type="project" value="InterPro"/>
</dbReference>
<evidence type="ECO:0000313" key="8">
    <source>
        <dbReference type="EMBL" id="TFE88574.1"/>
    </source>
</evidence>
<evidence type="ECO:0000256" key="1">
    <source>
        <dbReference type="ARBA" id="ARBA00004418"/>
    </source>
</evidence>
<accession>A0A4Y8Q4V7</accession>
<dbReference type="Pfam" id="PF09084">
    <property type="entry name" value="NMT1"/>
    <property type="match status" value="1"/>
</dbReference>
<comment type="subcellular location">
    <subcellularLocation>
        <location evidence="1">Periplasm</location>
    </subcellularLocation>
</comment>
<dbReference type="PANTHER" id="PTHR30024">
    <property type="entry name" value="ALIPHATIC SULFONATES-BINDING PROTEIN-RELATED"/>
    <property type="match status" value="1"/>
</dbReference>
<feature type="domain" description="Solute-binding protein family 3/N-terminal" evidence="7">
    <location>
        <begin position="69"/>
        <end position="291"/>
    </location>
</feature>
<name>A0A4Y8Q4V7_9BACL</name>
<gene>
    <name evidence="8" type="ORF">B5M42_08975</name>
</gene>
<evidence type="ECO:0000313" key="9">
    <source>
        <dbReference type="Proteomes" id="UP000298246"/>
    </source>
</evidence>
<comment type="similarity">
    <text evidence="2">Belongs to the bacterial solute-binding protein SsuA/TauA family.</text>
</comment>
<dbReference type="SUPFAM" id="SSF53850">
    <property type="entry name" value="Periplasmic binding protein-like II"/>
    <property type="match status" value="1"/>
</dbReference>
<comment type="caution">
    <text evidence="8">The sequence shown here is derived from an EMBL/GenBank/DDBJ whole genome shotgun (WGS) entry which is preliminary data.</text>
</comment>
<dbReference type="Proteomes" id="UP000298246">
    <property type="component" value="Unassembled WGS sequence"/>
</dbReference>
<dbReference type="OrthoDB" id="286202at2"/>
<evidence type="ECO:0000256" key="4">
    <source>
        <dbReference type="ARBA" id="ARBA00022729"/>
    </source>
</evidence>
<keyword evidence="4" id="KW-0732">Signal</keyword>
<proteinExistence type="inferred from homology"/>
<evidence type="ECO:0000256" key="6">
    <source>
        <dbReference type="ARBA" id="ARBA00070228"/>
    </source>
</evidence>
<sequence>MKRNTLYTPLSVFSVLPALLAILLLGILTACSQAGSAAPAGASPAAAQTASAAEASPPASPAAAKDKVVVNIGVQGKTGILVYAREKGYFEKAFAAVGAEVKWNEFASGPPHFEALAAGRLDFGGTGGTPVVAGQVGGVDFRAIAVTSDGRKGNMIVIPKTSPIKELKDLKGKKVAVAKGSSAYNFLYLAIDKAGLKGDDVKVIQLQPDEARPALDSGAVDAWSIWEPYATTAVFQAGAKILVSGEDLNINAPGFLIARTKFTHEHPDLTVLFLKTYEEARRYYVAHQDEVANELVQTQKLDKQIITTVLKNADPILSPTTPEFAKAHQEQADFLYKAGAINKQLDTSKVLDNTFVEQALKELGGQP</sequence>
<comment type="function">
    <text evidence="5">Part of a binding-protein-dependent transport system for aliphatic sulfonates. Putative binding protein.</text>
</comment>
<protein>
    <recommendedName>
        <fullName evidence="6">Putative aliphatic sulfonates-binding protein</fullName>
    </recommendedName>
</protein>
<keyword evidence="3" id="KW-0813">Transport</keyword>
<dbReference type="InterPro" id="IPR015168">
    <property type="entry name" value="SsuA/THI5"/>
</dbReference>
<dbReference type="NCBIfam" id="TIGR01728">
    <property type="entry name" value="SsuA_fam"/>
    <property type="match status" value="1"/>
</dbReference>
<dbReference type="PANTHER" id="PTHR30024:SF42">
    <property type="entry name" value="ALIPHATIC SULFONATES-BINDING PROTEIN-RELATED"/>
    <property type="match status" value="1"/>
</dbReference>
<evidence type="ECO:0000256" key="2">
    <source>
        <dbReference type="ARBA" id="ARBA00010742"/>
    </source>
</evidence>